<dbReference type="AlphaFoldDB" id="A0A9P5MQJ0"/>
<name>A0A9P5MQJ0_9AGAM</name>
<organism evidence="2 3">
    <name type="scientific">Russula ochroleuca</name>
    <dbReference type="NCBI Taxonomy" id="152965"/>
    <lineage>
        <taxon>Eukaryota</taxon>
        <taxon>Fungi</taxon>
        <taxon>Dikarya</taxon>
        <taxon>Basidiomycota</taxon>
        <taxon>Agaricomycotina</taxon>
        <taxon>Agaricomycetes</taxon>
        <taxon>Russulales</taxon>
        <taxon>Russulaceae</taxon>
        <taxon>Russula</taxon>
    </lineage>
</organism>
<protein>
    <submittedName>
        <fullName evidence="2">Uncharacterized protein</fullName>
    </submittedName>
</protein>
<evidence type="ECO:0000313" key="3">
    <source>
        <dbReference type="Proteomes" id="UP000759537"/>
    </source>
</evidence>
<evidence type="ECO:0000313" key="2">
    <source>
        <dbReference type="EMBL" id="KAF8469312.1"/>
    </source>
</evidence>
<reference evidence="2" key="2">
    <citation type="journal article" date="2020" name="Nat. Commun.">
        <title>Large-scale genome sequencing of mycorrhizal fungi provides insights into the early evolution of symbiotic traits.</title>
        <authorList>
            <person name="Miyauchi S."/>
            <person name="Kiss E."/>
            <person name="Kuo A."/>
            <person name="Drula E."/>
            <person name="Kohler A."/>
            <person name="Sanchez-Garcia M."/>
            <person name="Morin E."/>
            <person name="Andreopoulos B."/>
            <person name="Barry K.W."/>
            <person name="Bonito G."/>
            <person name="Buee M."/>
            <person name="Carver A."/>
            <person name="Chen C."/>
            <person name="Cichocki N."/>
            <person name="Clum A."/>
            <person name="Culley D."/>
            <person name="Crous P.W."/>
            <person name="Fauchery L."/>
            <person name="Girlanda M."/>
            <person name="Hayes R.D."/>
            <person name="Keri Z."/>
            <person name="LaButti K."/>
            <person name="Lipzen A."/>
            <person name="Lombard V."/>
            <person name="Magnuson J."/>
            <person name="Maillard F."/>
            <person name="Murat C."/>
            <person name="Nolan M."/>
            <person name="Ohm R.A."/>
            <person name="Pangilinan J."/>
            <person name="Pereira M.F."/>
            <person name="Perotto S."/>
            <person name="Peter M."/>
            <person name="Pfister S."/>
            <person name="Riley R."/>
            <person name="Sitrit Y."/>
            <person name="Stielow J.B."/>
            <person name="Szollosi G."/>
            <person name="Zifcakova L."/>
            <person name="Stursova M."/>
            <person name="Spatafora J.W."/>
            <person name="Tedersoo L."/>
            <person name="Vaario L.M."/>
            <person name="Yamada A."/>
            <person name="Yan M."/>
            <person name="Wang P."/>
            <person name="Xu J."/>
            <person name="Bruns T."/>
            <person name="Baldrian P."/>
            <person name="Vilgalys R."/>
            <person name="Dunand C."/>
            <person name="Henrissat B."/>
            <person name="Grigoriev I.V."/>
            <person name="Hibbett D."/>
            <person name="Nagy L.G."/>
            <person name="Martin F.M."/>
        </authorList>
    </citation>
    <scope>NUCLEOTIDE SEQUENCE</scope>
    <source>
        <strain evidence="2">Prilba</strain>
    </source>
</reference>
<dbReference type="OrthoDB" id="422362at2759"/>
<keyword evidence="3" id="KW-1185">Reference proteome</keyword>
<feature type="region of interest" description="Disordered" evidence="1">
    <location>
        <begin position="46"/>
        <end position="79"/>
    </location>
</feature>
<gene>
    <name evidence="2" type="ORF">DFH94DRAFT_774869</name>
</gene>
<dbReference type="EMBL" id="WHVB01000029">
    <property type="protein sequence ID" value="KAF8469312.1"/>
    <property type="molecule type" value="Genomic_DNA"/>
</dbReference>
<dbReference type="InterPro" id="IPR038190">
    <property type="entry name" value="SRI_sf"/>
</dbReference>
<dbReference type="Gene3D" id="1.10.1740.100">
    <property type="entry name" value="Set2, Rpb1 interacting domain"/>
    <property type="match status" value="1"/>
</dbReference>
<feature type="compositionally biased region" description="Basic and acidic residues" evidence="1">
    <location>
        <begin position="47"/>
        <end position="79"/>
    </location>
</feature>
<reference evidence="2" key="1">
    <citation type="submission" date="2019-10" db="EMBL/GenBank/DDBJ databases">
        <authorList>
            <consortium name="DOE Joint Genome Institute"/>
            <person name="Kuo A."/>
            <person name="Miyauchi S."/>
            <person name="Kiss E."/>
            <person name="Drula E."/>
            <person name="Kohler A."/>
            <person name="Sanchez-Garcia M."/>
            <person name="Andreopoulos B."/>
            <person name="Barry K.W."/>
            <person name="Bonito G."/>
            <person name="Buee M."/>
            <person name="Carver A."/>
            <person name="Chen C."/>
            <person name="Cichocki N."/>
            <person name="Clum A."/>
            <person name="Culley D."/>
            <person name="Crous P.W."/>
            <person name="Fauchery L."/>
            <person name="Girlanda M."/>
            <person name="Hayes R."/>
            <person name="Keri Z."/>
            <person name="LaButti K."/>
            <person name="Lipzen A."/>
            <person name="Lombard V."/>
            <person name="Magnuson J."/>
            <person name="Maillard F."/>
            <person name="Morin E."/>
            <person name="Murat C."/>
            <person name="Nolan M."/>
            <person name="Ohm R."/>
            <person name="Pangilinan J."/>
            <person name="Pereira M."/>
            <person name="Perotto S."/>
            <person name="Peter M."/>
            <person name="Riley R."/>
            <person name="Sitrit Y."/>
            <person name="Stielow B."/>
            <person name="Szollosi G."/>
            <person name="Zifcakova L."/>
            <person name="Stursova M."/>
            <person name="Spatafora J.W."/>
            <person name="Tedersoo L."/>
            <person name="Vaario L.-M."/>
            <person name="Yamada A."/>
            <person name="Yan M."/>
            <person name="Wang P."/>
            <person name="Xu J."/>
            <person name="Bruns T."/>
            <person name="Baldrian P."/>
            <person name="Vilgalys R."/>
            <person name="Henrissat B."/>
            <person name="Grigoriev I.V."/>
            <person name="Hibbett D."/>
            <person name="Nagy L.G."/>
            <person name="Martin F.M."/>
        </authorList>
    </citation>
    <scope>NUCLEOTIDE SEQUENCE</scope>
    <source>
        <strain evidence="2">Prilba</strain>
    </source>
</reference>
<comment type="caution">
    <text evidence="2">The sequence shown here is derived from an EMBL/GenBank/DDBJ whole genome shotgun (WGS) entry which is preliminary data.</text>
</comment>
<accession>A0A9P5MQJ0</accession>
<evidence type="ECO:0000256" key="1">
    <source>
        <dbReference type="SAM" id="MobiDB-lite"/>
    </source>
</evidence>
<proteinExistence type="predicted"/>
<sequence length="132" mass="15273">MEMEQAARLARLKRTKAEVAAIIATMAAAQKAAEERAVMEAAAAAEELTKQEERNAERERRRKEWRERECGEKKGDHDWGDNREKRLLKFVGAKYPTRMDVDTFKKHAKELTHIMAEEKKKSGYKVNKLDSL</sequence>
<dbReference type="Proteomes" id="UP000759537">
    <property type="component" value="Unassembled WGS sequence"/>
</dbReference>